<dbReference type="OrthoDB" id="2380881at2"/>
<feature type="signal peptide" evidence="1">
    <location>
        <begin position="1"/>
        <end position="22"/>
    </location>
</feature>
<dbReference type="RefSeq" id="WP_094253682.1">
    <property type="nucleotide sequence ID" value="NZ_JBHLXL010000002.1"/>
</dbReference>
<evidence type="ECO:0000256" key="1">
    <source>
        <dbReference type="SAM" id="SignalP"/>
    </source>
</evidence>
<evidence type="ECO:0000259" key="2">
    <source>
        <dbReference type="Pfam" id="PF13349"/>
    </source>
</evidence>
<feature type="chain" id="PRO_5012986083" description="DUF4097 domain-containing protein" evidence="1">
    <location>
        <begin position="23"/>
        <end position="299"/>
    </location>
</feature>
<evidence type="ECO:0000313" key="3">
    <source>
        <dbReference type="EMBL" id="OYD56667.1"/>
    </source>
</evidence>
<dbReference type="Pfam" id="PF13349">
    <property type="entry name" value="DUF4097"/>
    <property type="match status" value="1"/>
</dbReference>
<dbReference type="Gene3D" id="2.160.20.120">
    <property type="match status" value="1"/>
</dbReference>
<comment type="caution">
    <text evidence="3">The sequence shown here is derived from an EMBL/GenBank/DDBJ whole genome shotgun (WGS) entry which is preliminary data.</text>
</comment>
<name>A0A235F6U6_9BACL</name>
<sequence>MSRIVKFALAMLAVGVIGTAGTATFTDAFSLKTTDYHSKKMVKSGGVENIEVDVSSTDVTVVPGQSGQIEVTLKGRLSKTIKEKSNYKLSVEEKGDTLKVKVTQKNMYFYVGMGRVDLNLEVKVPEKMYKSLVIETSSGDIELRDLKADKVEAEASSGDIKMKNVSADSVSRSETSSGDITLKDSVSKKFELLASSGDMILNGLKGDVTAETSSGEIDVKGKSASGNIKADTASGDVNVVFEDRPESLSIVFEGSSGDGTVNLAGVDYDKKTDHTIAGRIGEGKYKLQVTTSSGDFELN</sequence>
<dbReference type="PANTHER" id="PTHR34094">
    <property type="match status" value="1"/>
</dbReference>
<proteinExistence type="predicted"/>
<organism evidence="3 4">
    <name type="scientific">Fictibacillus aquaticus</name>
    <dbReference type="NCBI Taxonomy" id="2021314"/>
    <lineage>
        <taxon>Bacteria</taxon>
        <taxon>Bacillati</taxon>
        <taxon>Bacillota</taxon>
        <taxon>Bacilli</taxon>
        <taxon>Bacillales</taxon>
        <taxon>Fictibacillaceae</taxon>
        <taxon>Fictibacillus</taxon>
    </lineage>
</organism>
<gene>
    <name evidence="3" type="ORF">CGZ90_16795</name>
</gene>
<protein>
    <recommendedName>
        <fullName evidence="2">DUF4097 domain-containing protein</fullName>
    </recommendedName>
</protein>
<keyword evidence="1" id="KW-0732">Signal</keyword>
<dbReference type="InterPro" id="IPR025164">
    <property type="entry name" value="Toastrack_DUF4097"/>
</dbReference>
<dbReference type="EMBL" id="NOII01000011">
    <property type="protein sequence ID" value="OYD56667.1"/>
    <property type="molecule type" value="Genomic_DNA"/>
</dbReference>
<evidence type="ECO:0000313" key="4">
    <source>
        <dbReference type="Proteomes" id="UP000215059"/>
    </source>
</evidence>
<feature type="domain" description="DUF4097" evidence="2">
    <location>
        <begin position="47"/>
        <end position="298"/>
    </location>
</feature>
<keyword evidence="4" id="KW-1185">Reference proteome</keyword>
<dbReference type="Proteomes" id="UP000215059">
    <property type="component" value="Unassembled WGS sequence"/>
</dbReference>
<accession>A0A235F6U6</accession>
<dbReference type="AlphaFoldDB" id="A0A235F6U6"/>
<reference evidence="3 4" key="1">
    <citation type="submission" date="2017-07" db="EMBL/GenBank/DDBJ databases">
        <title>Fictibacillus sp. nov. GDSW-R2A3 Genome sequencing and assembly.</title>
        <authorList>
            <person name="Mayilraj S."/>
        </authorList>
    </citation>
    <scope>NUCLEOTIDE SEQUENCE [LARGE SCALE GENOMIC DNA]</scope>
    <source>
        <strain evidence="3 4">GDSW-R2A3</strain>
    </source>
</reference>
<dbReference type="PANTHER" id="PTHR34094:SF1">
    <property type="entry name" value="PROTEIN FAM185A"/>
    <property type="match status" value="1"/>
</dbReference>